<dbReference type="OrthoDB" id="2247630at2"/>
<dbReference type="AlphaFoldDB" id="A0A1M5VGM6"/>
<dbReference type="GO" id="GO:0017171">
    <property type="term" value="F:serine hydrolase activity"/>
    <property type="evidence" value="ECO:0007669"/>
    <property type="project" value="TreeGrafter"/>
</dbReference>
<dbReference type="PANTHER" id="PTHR46331:SF2">
    <property type="entry name" value="VALACYCLOVIR HYDROLASE"/>
    <property type="match status" value="1"/>
</dbReference>
<dbReference type="InterPro" id="IPR008969">
    <property type="entry name" value="CarboxyPept-like_regulatory"/>
</dbReference>
<dbReference type="SUPFAM" id="SSF53474">
    <property type="entry name" value="alpha/beta-Hydrolases"/>
    <property type="match status" value="1"/>
</dbReference>
<reference evidence="4" key="1">
    <citation type="submission" date="2016-11" db="EMBL/GenBank/DDBJ databases">
        <authorList>
            <person name="Varghese N."/>
            <person name="Submissions S."/>
        </authorList>
    </citation>
    <scope>NUCLEOTIDE SEQUENCE [LARGE SCALE GENOMIC DNA]</scope>
    <source>
        <strain evidence="4">DSM 19055</strain>
    </source>
</reference>
<dbReference type="InterPro" id="IPR029058">
    <property type="entry name" value="AB_hydrolase_fold"/>
</dbReference>
<dbReference type="STRING" id="421058.SAMN05421866_3602"/>
<dbReference type="eggNOG" id="COG0596">
    <property type="taxonomic scope" value="Bacteria"/>
</dbReference>
<dbReference type="PANTHER" id="PTHR46331">
    <property type="entry name" value="VALACYCLOVIR HYDROLASE"/>
    <property type="match status" value="1"/>
</dbReference>
<dbReference type="RefSeq" id="WP_073065525.1">
    <property type="nucleotide sequence ID" value="NZ_FQWT01000006.1"/>
</dbReference>
<keyword evidence="4" id="KW-1185">Reference proteome</keyword>
<keyword evidence="1" id="KW-0732">Signal</keyword>
<organism evidence="3 4">
    <name type="scientific">Chryseobacterium oranimense</name>
    <dbReference type="NCBI Taxonomy" id="421058"/>
    <lineage>
        <taxon>Bacteria</taxon>
        <taxon>Pseudomonadati</taxon>
        <taxon>Bacteroidota</taxon>
        <taxon>Flavobacteriia</taxon>
        <taxon>Flavobacteriales</taxon>
        <taxon>Weeksellaceae</taxon>
        <taxon>Chryseobacterium group</taxon>
        <taxon>Chryseobacterium</taxon>
    </lineage>
</organism>
<dbReference type="InterPro" id="IPR000073">
    <property type="entry name" value="AB_hydrolase_1"/>
</dbReference>
<evidence type="ECO:0000259" key="2">
    <source>
        <dbReference type="Pfam" id="PF00561"/>
    </source>
</evidence>
<protein>
    <submittedName>
        <fullName evidence="3">Pimeloyl-ACP methyl ester carboxylesterase</fullName>
    </submittedName>
</protein>
<dbReference type="Pfam" id="PF00561">
    <property type="entry name" value="Abhydrolase_1"/>
    <property type="match status" value="1"/>
</dbReference>
<feature type="chain" id="PRO_5012251797" evidence="1">
    <location>
        <begin position="19"/>
        <end position="548"/>
    </location>
</feature>
<evidence type="ECO:0000313" key="4">
    <source>
        <dbReference type="Proteomes" id="UP000184047"/>
    </source>
</evidence>
<dbReference type="Gene3D" id="3.40.50.1820">
    <property type="entry name" value="alpha/beta hydrolase"/>
    <property type="match status" value="1"/>
</dbReference>
<feature type="domain" description="AB hydrolase-1" evidence="2">
    <location>
        <begin position="337"/>
        <end position="439"/>
    </location>
</feature>
<dbReference type="Pfam" id="PF13715">
    <property type="entry name" value="CarbopepD_reg_2"/>
    <property type="match status" value="1"/>
</dbReference>
<dbReference type="Gene3D" id="2.60.40.1120">
    <property type="entry name" value="Carboxypeptidase-like, regulatory domain"/>
    <property type="match status" value="1"/>
</dbReference>
<accession>A0A1M5VGM6</accession>
<sequence length="548" mass="62078">MKKLNILFCVFAAYSLHAQIISGTVISKNENQPIAYVKIGVEKENAGTVSDEKGNFTIDLSRFNPSQKIRIEVPGYEAYSETVQDFRKQDQRQVFLNEKVKNIKEVNIKVKKLVDKNWGVNTKTKSVIYSVNPQFRKEDFLGETALEFSASKRSKIKNINLNIASYVSDKPVVMRYSVYTEKNGFPDQNILDDEITVELTQDMIKDGTYTLDVNDRNIWVQGKFFIGIQFLKEFDGMVKISAALFRTGFIRKFYGDWQKMTLAAPAINIDVKVDKSAKNTRDETAALGDDLEGLISDVSQYNIESGNSIYGKNDASGAYLPLKDTRLYYEIYGEGEPLFLLHGNSGSIKDFYRQIPVLSRKFKIIAIDTRGQGKSIDTSEKSFTYKQFADDVKALADKLELKKINIAGWSDGGITGLEFALKYPESCNKVIAIGANAFPEGVDERLVSHMKNQLLVLDIENKPEKFNERRLVEIMLNEPHLSKKDLSKIKSPVLVIAGDRDVIKQEHTEMIAKQIPKAELKIYKDATHMIPFENADELNKDIVEFLGK</sequence>
<name>A0A1M5VGM6_9FLAO</name>
<feature type="signal peptide" evidence="1">
    <location>
        <begin position="1"/>
        <end position="18"/>
    </location>
</feature>
<dbReference type="EMBL" id="FQWT01000006">
    <property type="protein sequence ID" value="SHH74254.1"/>
    <property type="molecule type" value="Genomic_DNA"/>
</dbReference>
<dbReference type="SUPFAM" id="SSF49464">
    <property type="entry name" value="Carboxypeptidase regulatory domain-like"/>
    <property type="match status" value="1"/>
</dbReference>
<gene>
    <name evidence="3" type="ORF">SAMN05421866_3602</name>
</gene>
<proteinExistence type="predicted"/>
<evidence type="ECO:0000256" key="1">
    <source>
        <dbReference type="SAM" id="SignalP"/>
    </source>
</evidence>
<dbReference type="Proteomes" id="UP000184047">
    <property type="component" value="Unassembled WGS sequence"/>
</dbReference>
<evidence type="ECO:0000313" key="3">
    <source>
        <dbReference type="EMBL" id="SHH74254.1"/>
    </source>
</evidence>